<dbReference type="AlphaFoldDB" id="A0A059EX79"/>
<accession>A0A059EX79</accession>
<reference evidence="1 2" key="2">
    <citation type="submission" date="2014-03" db="EMBL/GenBank/DDBJ databases">
        <title>The Genome Sequence of Anncaliia algerae insect isolate PRA339.</title>
        <authorList>
            <consortium name="The Broad Institute Genome Sequencing Platform"/>
            <consortium name="The Broad Institute Genome Sequencing Center for Infectious Disease"/>
            <person name="Cuomo C."/>
            <person name="Becnel J."/>
            <person name="Sanscrainte N."/>
            <person name="Walker B."/>
            <person name="Young S.K."/>
            <person name="Zeng Q."/>
            <person name="Gargeya S."/>
            <person name="Fitzgerald M."/>
            <person name="Haas B."/>
            <person name="Abouelleil A."/>
            <person name="Alvarado L."/>
            <person name="Arachchi H.M."/>
            <person name="Berlin A.M."/>
            <person name="Chapman S.B."/>
            <person name="Dewar J."/>
            <person name="Goldberg J."/>
            <person name="Griggs A."/>
            <person name="Gujja S."/>
            <person name="Hansen M."/>
            <person name="Howarth C."/>
            <person name="Imamovic A."/>
            <person name="Larimer J."/>
            <person name="McCowan C."/>
            <person name="Murphy C."/>
            <person name="Neiman D."/>
            <person name="Pearson M."/>
            <person name="Priest M."/>
            <person name="Roberts A."/>
            <person name="Saif S."/>
            <person name="Shea T."/>
            <person name="Sisk P."/>
            <person name="Sykes S."/>
            <person name="Wortman J."/>
            <person name="Nusbaum C."/>
            <person name="Birren B."/>
        </authorList>
    </citation>
    <scope>NUCLEOTIDE SEQUENCE [LARGE SCALE GENOMIC DNA]</scope>
    <source>
        <strain evidence="1 2">PRA339</strain>
    </source>
</reference>
<dbReference type="OrthoDB" id="10304087at2759"/>
<name>A0A059EX79_9MICR</name>
<sequence>MTEINKKYKFKETINSKKDSMNYEFAAKQIYIKYILEPRIKLSRDVNIISEEIQKDFTDIIRINKLFKVNHQQKSFKCLIKSWDEFDLILIKSCKSSDPLIKLSAKRILLTWCFLLKNNYEKKIISNVIYDENLLNEKEYIFQLKIIHLRKSIITSIYLKVKQYLLISLVYVVSQDQ</sequence>
<reference evidence="2" key="1">
    <citation type="submission" date="2013-02" db="EMBL/GenBank/DDBJ databases">
        <authorList>
            <consortium name="The Broad Institute Genome Sequencing Platform"/>
            <person name="Cuomo C."/>
            <person name="Becnel J."/>
            <person name="Sanscrainte N."/>
            <person name="Walker B."/>
            <person name="Young S.K."/>
            <person name="Zeng Q."/>
            <person name="Gargeya S."/>
            <person name="Fitzgerald M."/>
            <person name="Haas B."/>
            <person name="Abouelleil A."/>
            <person name="Alvarado L."/>
            <person name="Arachchi H.M."/>
            <person name="Berlin A.M."/>
            <person name="Chapman S.B."/>
            <person name="Dewar J."/>
            <person name="Goldberg J."/>
            <person name="Griggs A."/>
            <person name="Gujja S."/>
            <person name="Hansen M."/>
            <person name="Howarth C."/>
            <person name="Imamovic A."/>
            <person name="Larimer J."/>
            <person name="McCowan C."/>
            <person name="Murphy C."/>
            <person name="Neiman D."/>
            <person name="Pearson M."/>
            <person name="Priest M."/>
            <person name="Roberts A."/>
            <person name="Saif S."/>
            <person name="Shea T."/>
            <person name="Sisk P."/>
            <person name="Sykes S."/>
            <person name="Wortman J."/>
            <person name="Nusbaum C."/>
            <person name="Birren B."/>
        </authorList>
    </citation>
    <scope>NUCLEOTIDE SEQUENCE [LARGE SCALE GENOMIC DNA]</scope>
    <source>
        <strain evidence="2">PRA339</strain>
    </source>
</reference>
<keyword evidence="2" id="KW-1185">Reference proteome</keyword>
<evidence type="ECO:0000313" key="2">
    <source>
        <dbReference type="Proteomes" id="UP000030655"/>
    </source>
</evidence>
<dbReference type="VEuPathDB" id="MicrosporidiaDB:H312_02991"/>
<dbReference type="EMBL" id="KK365247">
    <property type="protein sequence ID" value="KCZ79618.1"/>
    <property type="molecule type" value="Genomic_DNA"/>
</dbReference>
<gene>
    <name evidence="1" type="ORF">H312_02991</name>
</gene>
<protein>
    <submittedName>
        <fullName evidence="1">Uncharacterized protein</fullName>
    </submittedName>
</protein>
<evidence type="ECO:0000313" key="1">
    <source>
        <dbReference type="EMBL" id="KCZ79618.1"/>
    </source>
</evidence>
<organism evidence="1 2">
    <name type="scientific">Anncaliia algerae PRA339</name>
    <dbReference type="NCBI Taxonomy" id="1288291"/>
    <lineage>
        <taxon>Eukaryota</taxon>
        <taxon>Fungi</taxon>
        <taxon>Fungi incertae sedis</taxon>
        <taxon>Microsporidia</taxon>
        <taxon>Tubulinosematoidea</taxon>
        <taxon>Tubulinosematidae</taxon>
        <taxon>Anncaliia</taxon>
    </lineage>
</organism>
<dbReference type="HOGENOM" id="CLU_129943_0_0_1"/>
<proteinExistence type="predicted"/>
<dbReference type="Proteomes" id="UP000030655">
    <property type="component" value="Unassembled WGS sequence"/>
</dbReference>